<sequence>MFRKTILGIAAAAATLGGIVPAAAIAAPRHYDRHYARGHYDHGRHYAGRGYYRDYRGGRCYDKGNGGLAIGGIAGGLLGNTVAGHGDKTLGTVLGAAGGALVGRAIDKSDGRRC</sequence>
<feature type="chain" id="PRO_5046976941" description="17 kDa surface antigen" evidence="5">
    <location>
        <begin position="27"/>
        <end position="114"/>
    </location>
</feature>
<evidence type="ECO:0000256" key="4">
    <source>
        <dbReference type="ARBA" id="ARBA00023288"/>
    </source>
</evidence>
<proteinExistence type="inferred from homology"/>
<feature type="domain" description="Glycine zipper 2TM" evidence="6">
    <location>
        <begin position="66"/>
        <end position="106"/>
    </location>
</feature>
<comment type="caution">
    <text evidence="7">The sequence shown here is derived from an EMBL/GenBank/DDBJ whole genome shotgun (WGS) entry which is preliminary data.</text>
</comment>
<evidence type="ECO:0000256" key="3">
    <source>
        <dbReference type="ARBA" id="ARBA00015281"/>
    </source>
</evidence>
<gene>
    <name evidence="7" type="ORF">KOF26_14885</name>
</gene>
<dbReference type="RefSeq" id="WP_216326681.1">
    <property type="nucleotide sequence ID" value="NZ_JAHKRT010000008.1"/>
</dbReference>
<name>A0ABS6BLH2_9SPHN</name>
<comment type="similarity">
    <text evidence="2">Belongs to the rickettsiale 17 kDa surface antigen family.</text>
</comment>
<protein>
    <recommendedName>
        <fullName evidence="3">17 kDa surface antigen</fullName>
    </recommendedName>
</protein>
<reference evidence="7 8" key="1">
    <citation type="submission" date="2021-06" db="EMBL/GenBank/DDBJ databases">
        <title>Sphingomonas sp. XMGL2, whole genome shotgun sequencing project.</title>
        <authorList>
            <person name="Zhao G."/>
            <person name="Shen L."/>
        </authorList>
    </citation>
    <scope>NUCLEOTIDE SEQUENCE [LARGE SCALE GENOMIC DNA]</scope>
    <source>
        <strain evidence="7 8">XMGL2</strain>
    </source>
</reference>
<accession>A0ABS6BLH2</accession>
<evidence type="ECO:0000256" key="2">
    <source>
        <dbReference type="ARBA" id="ARBA00008681"/>
    </source>
</evidence>
<keyword evidence="4" id="KW-0449">Lipoprotein</keyword>
<evidence type="ECO:0000256" key="5">
    <source>
        <dbReference type="SAM" id="SignalP"/>
    </source>
</evidence>
<dbReference type="Pfam" id="PF05433">
    <property type="entry name" value="Rick_17kDa_Anti"/>
    <property type="match status" value="1"/>
</dbReference>
<feature type="signal peptide" evidence="5">
    <location>
        <begin position="1"/>
        <end position="26"/>
    </location>
</feature>
<organism evidence="7 8">
    <name type="scientific">Sphingomonas quercus</name>
    <dbReference type="NCBI Taxonomy" id="2842451"/>
    <lineage>
        <taxon>Bacteria</taxon>
        <taxon>Pseudomonadati</taxon>
        <taxon>Pseudomonadota</taxon>
        <taxon>Alphaproteobacteria</taxon>
        <taxon>Sphingomonadales</taxon>
        <taxon>Sphingomonadaceae</taxon>
        <taxon>Sphingomonas</taxon>
    </lineage>
</organism>
<keyword evidence="5" id="KW-0732">Signal</keyword>
<evidence type="ECO:0000313" key="7">
    <source>
        <dbReference type="EMBL" id="MBU3079143.1"/>
    </source>
</evidence>
<evidence type="ECO:0000256" key="1">
    <source>
        <dbReference type="ARBA" id="ARBA00004459"/>
    </source>
</evidence>
<evidence type="ECO:0000259" key="6">
    <source>
        <dbReference type="Pfam" id="PF05433"/>
    </source>
</evidence>
<comment type="subcellular location">
    <subcellularLocation>
        <location evidence="1">Cell outer membrane</location>
        <topology evidence="1">Lipid-anchor</topology>
    </subcellularLocation>
</comment>
<keyword evidence="8" id="KW-1185">Reference proteome</keyword>
<dbReference type="Proteomes" id="UP000776276">
    <property type="component" value="Unassembled WGS sequence"/>
</dbReference>
<evidence type="ECO:0000313" key="8">
    <source>
        <dbReference type="Proteomes" id="UP000776276"/>
    </source>
</evidence>
<dbReference type="EMBL" id="JAHKRT010000008">
    <property type="protein sequence ID" value="MBU3079143.1"/>
    <property type="molecule type" value="Genomic_DNA"/>
</dbReference>
<dbReference type="InterPro" id="IPR008816">
    <property type="entry name" value="Gly_zipper_2TM_dom"/>
</dbReference>